<keyword evidence="10" id="KW-1185">Reference proteome</keyword>
<proteinExistence type="predicted"/>
<evidence type="ECO:0000256" key="4">
    <source>
        <dbReference type="ARBA" id="ARBA00022862"/>
    </source>
</evidence>
<dbReference type="InterPro" id="IPR024134">
    <property type="entry name" value="SOD_Cu/Zn_/chaperone"/>
</dbReference>
<evidence type="ECO:0000313" key="10">
    <source>
        <dbReference type="Proteomes" id="UP000007798"/>
    </source>
</evidence>
<dbReference type="STRING" id="7260.B4NJB1"/>
<sequence>MFIKLILLGIIWCNGIFMPGKAQNLVDRLRPVANVTRFDDGIKVVSGTKVKRYERLTVPLGGIGPVGLGSVGVGGGAAGLLGPLLNPQPAYLGYAYHVPQWLAGAKLMGDGEGASDVAGMITFQQLPYNSDIKVTINVTGLPPGKHALHIHSYGDLSDGCKSTGGQFPNNFLGNVDTKEDGSISGVFMSIYLQLFGFNGIVGRSIVIHSKPIDLNTALNAEVFSSSLQAMPNALAYQNEENSVGPAIACGVISLMSSSSSAVMASTSTAEKKEI</sequence>
<organism evidence="9 10">
    <name type="scientific">Drosophila willistoni</name>
    <name type="common">Fruit fly</name>
    <dbReference type="NCBI Taxonomy" id="7260"/>
    <lineage>
        <taxon>Eukaryota</taxon>
        <taxon>Metazoa</taxon>
        <taxon>Ecdysozoa</taxon>
        <taxon>Arthropoda</taxon>
        <taxon>Hexapoda</taxon>
        <taxon>Insecta</taxon>
        <taxon>Pterygota</taxon>
        <taxon>Neoptera</taxon>
        <taxon>Endopterygota</taxon>
        <taxon>Diptera</taxon>
        <taxon>Brachycera</taxon>
        <taxon>Muscomorpha</taxon>
        <taxon>Ephydroidea</taxon>
        <taxon>Drosophilidae</taxon>
        <taxon>Drosophila</taxon>
        <taxon>Sophophora</taxon>
    </lineage>
</organism>
<dbReference type="GO" id="GO:0004784">
    <property type="term" value="F:superoxide dismutase activity"/>
    <property type="evidence" value="ECO:0007669"/>
    <property type="project" value="UniProtKB-EC"/>
</dbReference>
<reference evidence="9 10" key="1">
    <citation type="journal article" date="2007" name="Nature">
        <title>Evolution of genes and genomes on the Drosophila phylogeny.</title>
        <authorList>
            <consortium name="Drosophila 12 Genomes Consortium"/>
            <person name="Clark A.G."/>
            <person name="Eisen M.B."/>
            <person name="Smith D.R."/>
            <person name="Bergman C.M."/>
            <person name="Oliver B."/>
            <person name="Markow T.A."/>
            <person name="Kaufman T.C."/>
            <person name="Kellis M."/>
            <person name="Gelbart W."/>
            <person name="Iyer V.N."/>
            <person name="Pollard D.A."/>
            <person name="Sackton T.B."/>
            <person name="Larracuente A.M."/>
            <person name="Singh N.D."/>
            <person name="Abad J.P."/>
            <person name="Abt D.N."/>
            <person name="Adryan B."/>
            <person name="Aguade M."/>
            <person name="Akashi H."/>
            <person name="Anderson W.W."/>
            <person name="Aquadro C.F."/>
            <person name="Ardell D.H."/>
            <person name="Arguello R."/>
            <person name="Artieri C.G."/>
            <person name="Barbash D.A."/>
            <person name="Barker D."/>
            <person name="Barsanti P."/>
            <person name="Batterham P."/>
            <person name="Batzoglou S."/>
            <person name="Begun D."/>
            <person name="Bhutkar A."/>
            <person name="Blanco E."/>
            <person name="Bosak S.A."/>
            <person name="Bradley R.K."/>
            <person name="Brand A.D."/>
            <person name="Brent M.R."/>
            <person name="Brooks A.N."/>
            <person name="Brown R.H."/>
            <person name="Butlin R.K."/>
            <person name="Caggese C."/>
            <person name="Calvi B.R."/>
            <person name="Bernardo de Carvalho A."/>
            <person name="Caspi A."/>
            <person name="Castrezana S."/>
            <person name="Celniker S.E."/>
            <person name="Chang J.L."/>
            <person name="Chapple C."/>
            <person name="Chatterji S."/>
            <person name="Chinwalla A."/>
            <person name="Civetta A."/>
            <person name="Clifton S.W."/>
            <person name="Comeron J.M."/>
            <person name="Costello J.C."/>
            <person name="Coyne J.A."/>
            <person name="Daub J."/>
            <person name="David R.G."/>
            <person name="Delcher A.L."/>
            <person name="Delehaunty K."/>
            <person name="Do C.B."/>
            <person name="Ebling H."/>
            <person name="Edwards K."/>
            <person name="Eickbush T."/>
            <person name="Evans J.D."/>
            <person name="Filipski A."/>
            <person name="Findeiss S."/>
            <person name="Freyhult E."/>
            <person name="Fulton L."/>
            <person name="Fulton R."/>
            <person name="Garcia A.C."/>
            <person name="Gardiner A."/>
            <person name="Garfield D.A."/>
            <person name="Garvin B.E."/>
            <person name="Gibson G."/>
            <person name="Gilbert D."/>
            <person name="Gnerre S."/>
            <person name="Godfrey J."/>
            <person name="Good R."/>
            <person name="Gotea V."/>
            <person name="Gravely B."/>
            <person name="Greenberg A.J."/>
            <person name="Griffiths-Jones S."/>
            <person name="Gross S."/>
            <person name="Guigo R."/>
            <person name="Gustafson E.A."/>
            <person name="Haerty W."/>
            <person name="Hahn M.W."/>
            <person name="Halligan D.L."/>
            <person name="Halpern A.L."/>
            <person name="Halter G.M."/>
            <person name="Han M.V."/>
            <person name="Heger A."/>
            <person name="Hillier L."/>
            <person name="Hinrichs A.S."/>
            <person name="Holmes I."/>
            <person name="Hoskins R.A."/>
            <person name="Hubisz M.J."/>
            <person name="Hultmark D."/>
            <person name="Huntley M.A."/>
            <person name="Jaffe D.B."/>
            <person name="Jagadeeshan S."/>
            <person name="Jeck W.R."/>
            <person name="Johnson J."/>
            <person name="Jones C.D."/>
            <person name="Jordan W.C."/>
            <person name="Karpen G.H."/>
            <person name="Kataoka E."/>
            <person name="Keightley P.D."/>
            <person name="Kheradpour P."/>
            <person name="Kirkness E.F."/>
            <person name="Koerich L.B."/>
            <person name="Kristiansen K."/>
            <person name="Kudrna D."/>
            <person name="Kulathinal R.J."/>
            <person name="Kumar S."/>
            <person name="Kwok R."/>
            <person name="Lander E."/>
            <person name="Langley C.H."/>
            <person name="Lapoint R."/>
            <person name="Lazzaro B.P."/>
            <person name="Lee S.J."/>
            <person name="Levesque L."/>
            <person name="Li R."/>
            <person name="Lin C.F."/>
            <person name="Lin M.F."/>
            <person name="Lindblad-Toh K."/>
            <person name="Llopart A."/>
            <person name="Long M."/>
            <person name="Low L."/>
            <person name="Lozovsky E."/>
            <person name="Lu J."/>
            <person name="Luo M."/>
            <person name="Machado C.A."/>
            <person name="Makalowski W."/>
            <person name="Marzo M."/>
            <person name="Matsuda M."/>
            <person name="Matzkin L."/>
            <person name="McAllister B."/>
            <person name="McBride C.S."/>
            <person name="McKernan B."/>
            <person name="McKernan K."/>
            <person name="Mendez-Lago M."/>
            <person name="Minx P."/>
            <person name="Mollenhauer M.U."/>
            <person name="Montooth K."/>
            <person name="Mount S.M."/>
            <person name="Mu X."/>
            <person name="Myers E."/>
            <person name="Negre B."/>
            <person name="Newfeld S."/>
            <person name="Nielsen R."/>
            <person name="Noor M.A."/>
            <person name="O'Grady P."/>
            <person name="Pachter L."/>
            <person name="Papaceit M."/>
            <person name="Parisi M.J."/>
            <person name="Parisi M."/>
            <person name="Parts L."/>
            <person name="Pedersen J.S."/>
            <person name="Pesole G."/>
            <person name="Phillippy A.M."/>
            <person name="Ponting C.P."/>
            <person name="Pop M."/>
            <person name="Porcelli D."/>
            <person name="Powell J.R."/>
            <person name="Prohaska S."/>
            <person name="Pruitt K."/>
            <person name="Puig M."/>
            <person name="Quesneville H."/>
            <person name="Ram K.R."/>
            <person name="Rand D."/>
            <person name="Rasmussen M.D."/>
            <person name="Reed L.K."/>
            <person name="Reenan R."/>
            <person name="Reily A."/>
            <person name="Remington K.A."/>
            <person name="Rieger T.T."/>
            <person name="Ritchie M.G."/>
            <person name="Robin C."/>
            <person name="Rogers Y.H."/>
            <person name="Rohde C."/>
            <person name="Rozas J."/>
            <person name="Rubenfield M.J."/>
            <person name="Ruiz A."/>
            <person name="Russo S."/>
            <person name="Salzberg S.L."/>
            <person name="Sanchez-Gracia A."/>
            <person name="Saranga D.J."/>
            <person name="Sato H."/>
            <person name="Schaeffer S.W."/>
            <person name="Schatz M.C."/>
            <person name="Schlenke T."/>
            <person name="Schwartz R."/>
            <person name="Segarra C."/>
            <person name="Singh R.S."/>
            <person name="Sirot L."/>
            <person name="Sirota M."/>
            <person name="Sisneros N.B."/>
            <person name="Smith C.D."/>
            <person name="Smith T.F."/>
            <person name="Spieth J."/>
            <person name="Stage D.E."/>
            <person name="Stark A."/>
            <person name="Stephan W."/>
            <person name="Strausberg R.L."/>
            <person name="Strempel S."/>
            <person name="Sturgill D."/>
            <person name="Sutton G."/>
            <person name="Sutton G.G."/>
            <person name="Tao W."/>
            <person name="Teichmann S."/>
            <person name="Tobari Y.N."/>
            <person name="Tomimura Y."/>
            <person name="Tsolas J.M."/>
            <person name="Valente V.L."/>
            <person name="Venter E."/>
            <person name="Venter J.C."/>
            <person name="Vicario S."/>
            <person name="Vieira F.G."/>
            <person name="Vilella A.J."/>
            <person name="Villasante A."/>
            <person name="Walenz B."/>
            <person name="Wang J."/>
            <person name="Wasserman M."/>
            <person name="Watts T."/>
            <person name="Wilson D."/>
            <person name="Wilson R.K."/>
            <person name="Wing R.A."/>
            <person name="Wolfner M.F."/>
            <person name="Wong A."/>
            <person name="Wong G.K."/>
            <person name="Wu C.I."/>
            <person name="Wu G."/>
            <person name="Yamamoto D."/>
            <person name="Yang H.P."/>
            <person name="Yang S.P."/>
            <person name="Yorke J.A."/>
            <person name="Yoshida K."/>
            <person name="Zdobnov E."/>
            <person name="Zhang P."/>
            <person name="Zhang Y."/>
            <person name="Zimin A.V."/>
            <person name="Baldwin J."/>
            <person name="Abdouelleil A."/>
            <person name="Abdulkadir J."/>
            <person name="Abebe A."/>
            <person name="Abera B."/>
            <person name="Abreu J."/>
            <person name="Acer S.C."/>
            <person name="Aftuck L."/>
            <person name="Alexander A."/>
            <person name="An P."/>
            <person name="Anderson E."/>
            <person name="Anderson S."/>
            <person name="Arachi H."/>
            <person name="Azer M."/>
            <person name="Bachantsang P."/>
            <person name="Barry A."/>
            <person name="Bayul T."/>
            <person name="Berlin A."/>
            <person name="Bessette D."/>
            <person name="Bloom T."/>
            <person name="Blye J."/>
            <person name="Boguslavskiy L."/>
            <person name="Bonnet C."/>
            <person name="Boukhgalter B."/>
            <person name="Bourzgui I."/>
            <person name="Brown A."/>
            <person name="Cahill P."/>
            <person name="Channer S."/>
            <person name="Cheshatsang Y."/>
            <person name="Chuda L."/>
            <person name="Citroen M."/>
            <person name="Collymore A."/>
            <person name="Cooke P."/>
            <person name="Costello M."/>
            <person name="D'Aco K."/>
            <person name="Daza R."/>
            <person name="De Haan G."/>
            <person name="DeGray S."/>
            <person name="DeMaso C."/>
            <person name="Dhargay N."/>
            <person name="Dooley K."/>
            <person name="Dooley E."/>
            <person name="Doricent M."/>
            <person name="Dorje P."/>
            <person name="Dorjee K."/>
            <person name="Dupes A."/>
            <person name="Elong R."/>
            <person name="Falk J."/>
            <person name="Farina A."/>
            <person name="Faro S."/>
            <person name="Ferguson D."/>
            <person name="Fisher S."/>
            <person name="Foley C.D."/>
            <person name="Franke A."/>
            <person name="Friedrich D."/>
            <person name="Gadbois L."/>
            <person name="Gearin G."/>
            <person name="Gearin C.R."/>
            <person name="Giannoukos G."/>
            <person name="Goode T."/>
            <person name="Graham J."/>
            <person name="Grandbois E."/>
            <person name="Grewal S."/>
            <person name="Gyaltsen K."/>
            <person name="Hafez N."/>
            <person name="Hagos B."/>
            <person name="Hall J."/>
            <person name="Henson C."/>
            <person name="Hollinger A."/>
            <person name="Honan T."/>
            <person name="Huard M.D."/>
            <person name="Hughes L."/>
            <person name="Hurhula B."/>
            <person name="Husby M.E."/>
            <person name="Kamat A."/>
            <person name="Kanga B."/>
            <person name="Kashin S."/>
            <person name="Khazanovich D."/>
            <person name="Kisner P."/>
            <person name="Lance K."/>
            <person name="Lara M."/>
            <person name="Lee W."/>
            <person name="Lennon N."/>
            <person name="Letendre F."/>
            <person name="LeVine R."/>
            <person name="Lipovsky A."/>
            <person name="Liu X."/>
            <person name="Liu J."/>
            <person name="Liu S."/>
            <person name="Lokyitsang T."/>
            <person name="Lokyitsang Y."/>
            <person name="Lubonja R."/>
            <person name="Lui A."/>
            <person name="MacDonald P."/>
            <person name="Magnisalis V."/>
            <person name="Maru K."/>
            <person name="Matthews C."/>
            <person name="McCusker W."/>
            <person name="McDonough S."/>
            <person name="Mehta T."/>
            <person name="Meldrim J."/>
            <person name="Meneus L."/>
            <person name="Mihai O."/>
            <person name="Mihalev A."/>
            <person name="Mihova T."/>
            <person name="Mittelman R."/>
            <person name="Mlenga V."/>
            <person name="Montmayeur A."/>
            <person name="Mulrain L."/>
            <person name="Navidi A."/>
            <person name="Naylor J."/>
            <person name="Negash T."/>
            <person name="Nguyen T."/>
            <person name="Nguyen N."/>
            <person name="Nicol R."/>
            <person name="Norbu C."/>
            <person name="Norbu N."/>
            <person name="Novod N."/>
            <person name="O'Neill B."/>
            <person name="Osman S."/>
            <person name="Markiewicz E."/>
            <person name="Oyono O.L."/>
            <person name="Patti C."/>
            <person name="Phunkhang P."/>
            <person name="Pierre F."/>
            <person name="Priest M."/>
            <person name="Raghuraman S."/>
            <person name="Rege F."/>
            <person name="Reyes R."/>
            <person name="Rise C."/>
            <person name="Rogov P."/>
            <person name="Ross K."/>
            <person name="Ryan E."/>
            <person name="Settipalli S."/>
            <person name="Shea T."/>
            <person name="Sherpa N."/>
            <person name="Shi L."/>
            <person name="Shih D."/>
            <person name="Sparrow T."/>
            <person name="Spaulding J."/>
            <person name="Stalker J."/>
            <person name="Stange-Thomann N."/>
            <person name="Stavropoulos S."/>
            <person name="Stone C."/>
            <person name="Strader C."/>
            <person name="Tesfaye S."/>
            <person name="Thomson T."/>
            <person name="Thoulutsang Y."/>
            <person name="Thoulutsang D."/>
            <person name="Topham K."/>
            <person name="Topping I."/>
            <person name="Tsamla T."/>
            <person name="Vassiliev H."/>
            <person name="Vo A."/>
            <person name="Wangchuk T."/>
            <person name="Wangdi T."/>
            <person name="Weiand M."/>
            <person name="Wilkinson J."/>
            <person name="Wilson A."/>
            <person name="Yadav S."/>
            <person name="Young G."/>
            <person name="Yu Q."/>
            <person name="Zembek L."/>
            <person name="Zhong D."/>
            <person name="Zimmer A."/>
            <person name="Zwirko Z."/>
            <person name="Jaffe D.B."/>
            <person name="Alvarez P."/>
            <person name="Brockman W."/>
            <person name="Butler J."/>
            <person name="Chin C."/>
            <person name="Gnerre S."/>
            <person name="Grabherr M."/>
            <person name="Kleber M."/>
            <person name="Mauceli E."/>
            <person name="MacCallum I."/>
        </authorList>
    </citation>
    <scope>NUCLEOTIDE SEQUENCE [LARGE SCALE GENOMIC DNA]</scope>
    <source>
        <strain evidence="10">Tucson 14030-0811.24</strain>
    </source>
</reference>
<evidence type="ECO:0000256" key="5">
    <source>
        <dbReference type="ARBA" id="ARBA00023002"/>
    </source>
</evidence>
<feature type="domain" description="Superoxide dismutase copper/zinc binding" evidence="8">
    <location>
        <begin position="117"/>
        <end position="252"/>
    </location>
</feature>
<keyword evidence="5" id="KW-0560">Oxidoreductase</keyword>
<keyword evidence="4" id="KW-0049">Antioxidant</keyword>
<evidence type="ECO:0000256" key="6">
    <source>
        <dbReference type="ARBA" id="ARBA00049204"/>
    </source>
</evidence>
<dbReference type="Gene3D" id="2.60.40.200">
    <property type="entry name" value="Superoxide dismutase, copper/zinc binding domain"/>
    <property type="match status" value="1"/>
</dbReference>
<name>B4NJB1_DROWI</name>
<keyword evidence="7" id="KW-0732">Signal</keyword>
<dbReference type="EC" id="1.15.1.1" evidence="1"/>
<dbReference type="InterPro" id="IPR036423">
    <property type="entry name" value="SOD-like_Cu/Zn_dom_sf"/>
</dbReference>
<dbReference type="OrthoDB" id="2015551at2759"/>
<dbReference type="InterPro" id="IPR001424">
    <property type="entry name" value="SOD_Cu_Zn_dom"/>
</dbReference>
<protein>
    <recommendedName>
        <fullName evidence="1">superoxide dismutase</fullName>
        <ecNumber evidence="1">1.15.1.1</ecNumber>
    </recommendedName>
</protein>
<dbReference type="eggNOG" id="KOG0441">
    <property type="taxonomic scope" value="Eukaryota"/>
</dbReference>
<dbReference type="PANTHER" id="PTHR10003">
    <property type="entry name" value="SUPEROXIDE DISMUTASE CU-ZN -RELATED"/>
    <property type="match status" value="1"/>
</dbReference>
<dbReference type="GO" id="GO:0005507">
    <property type="term" value="F:copper ion binding"/>
    <property type="evidence" value="ECO:0007669"/>
    <property type="project" value="InterPro"/>
</dbReference>
<evidence type="ECO:0000256" key="7">
    <source>
        <dbReference type="SAM" id="SignalP"/>
    </source>
</evidence>
<evidence type="ECO:0000259" key="8">
    <source>
        <dbReference type="Pfam" id="PF00080"/>
    </source>
</evidence>
<gene>
    <name evidence="9" type="primary">Dwil\GK12866</name>
    <name evidence="9" type="ORF">Dwil_GK12866</name>
</gene>
<dbReference type="KEGG" id="dwi:6650879"/>
<dbReference type="HOGENOM" id="CLU_1039275_0_0_1"/>
<evidence type="ECO:0000256" key="1">
    <source>
        <dbReference type="ARBA" id="ARBA00012682"/>
    </source>
</evidence>
<dbReference type="SMR" id="B4NJB1"/>
<keyword evidence="2" id="KW-0479">Metal-binding</keyword>
<dbReference type="SUPFAM" id="SSF49329">
    <property type="entry name" value="Cu,Zn superoxide dismutase-like"/>
    <property type="match status" value="1"/>
</dbReference>
<accession>B4NJB1</accession>
<comment type="catalytic activity">
    <reaction evidence="6">
        <text>2 superoxide + 2 H(+) = H2O2 + O2</text>
        <dbReference type="Rhea" id="RHEA:20696"/>
        <dbReference type="ChEBI" id="CHEBI:15378"/>
        <dbReference type="ChEBI" id="CHEBI:15379"/>
        <dbReference type="ChEBI" id="CHEBI:16240"/>
        <dbReference type="ChEBI" id="CHEBI:18421"/>
        <dbReference type="EC" id="1.15.1.1"/>
    </reaction>
</comment>
<dbReference type="Pfam" id="PF00080">
    <property type="entry name" value="Sod_Cu"/>
    <property type="match status" value="1"/>
</dbReference>
<dbReference type="Proteomes" id="UP000007798">
    <property type="component" value="Unassembled WGS sequence"/>
</dbReference>
<evidence type="ECO:0000313" key="9">
    <source>
        <dbReference type="EMBL" id="EDW84942.2"/>
    </source>
</evidence>
<dbReference type="AlphaFoldDB" id="B4NJB1"/>
<dbReference type="FunCoup" id="B4NJB1">
    <property type="interactions" value="81"/>
</dbReference>
<feature type="chain" id="PRO_5006458470" description="superoxide dismutase" evidence="7">
    <location>
        <begin position="23"/>
        <end position="274"/>
    </location>
</feature>
<evidence type="ECO:0000256" key="3">
    <source>
        <dbReference type="ARBA" id="ARBA00022833"/>
    </source>
</evidence>
<evidence type="ECO:0000256" key="2">
    <source>
        <dbReference type="ARBA" id="ARBA00022723"/>
    </source>
</evidence>
<feature type="signal peptide" evidence="7">
    <location>
        <begin position="1"/>
        <end position="22"/>
    </location>
</feature>
<keyword evidence="3" id="KW-0862">Zinc</keyword>
<dbReference type="FunFam" id="2.60.40.200:FF:000010">
    <property type="entry name" value="Copper-zinc superoxide dismutase 1"/>
    <property type="match status" value="1"/>
</dbReference>
<dbReference type="InParanoid" id="B4NJB1"/>
<dbReference type="EMBL" id="CH964272">
    <property type="protein sequence ID" value="EDW84942.2"/>
    <property type="molecule type" value="Genomic_DNA"/>
</dbReference>